<protein>
    <recommendedName>
        <fullName evidence="4">EamA domain-containing protein</fullName>
    </recommendedName>
</protein>
<dbReference type="RefSeq" id="WP_111547769.1">
    <property type="nucleotide sequence ID" value="NZ_JBHLYT010000033.1"/>
</dbReference>
<feature type="transmembrane region" description="Helical" evidence="1">
    <location>
        <begin position="60"/>
        <end position="81"/>
    </location>
</feature>
<dbReference type="EMBL" id="MZXV01000065">
    <property type="protein sequence ID" value="PZV34826.1"/>
    <property type="molecule type" value="Genomic_DNA"/>
</dbReference>
<keyword evidence="1" id="KW-0472">Membrane</keyword>
<dbReference type="SUPFAM" id="SSF103481">
    <property type="entry name" value="Multidrug resistance efflux transporter EmrE"/>
    <property type="match status" value="1"/>
</dbReference>
<dbReference type="Gene3D" id="1.10.3730.20">
    <property type="match status" value="1"/>
</dbReference>
<name>A0A2W7DU81_9HYPH</name>
<keyword evidence="3" id="KW-1185">Reference proteome</keyword>
<gene>
    <name evidence="2" type="ORF">B5V02_30420</name>
</gene>
<evidence type="ECO:0000313" key="3">
    <source>
        <dbReference type="Proteomes" id="UP000248616"/>
    </source>
</evidence>
<dbReference type="AlphaFoldDB" id="A0A2W7DU81"/>
<accession>A0A2W7DU81</accession>
<sequence length="113" mass="12005">MSFSGLLQLGFSTVIFLLAAMAAKQWGMAPSLGKILLTLALYSLGNLIMLRLIREFGMSVSFSLSAVIQLVSVNVVALMFFGERVNALQATGIVLAIAAVALITLGPYLQGRL</sequence>
<dbReference type="InterPro" id="IPR037185">
    <property type="entry name" value="EmrE-like"/>
</dbReference>
<evidence type="ECO:0008006" key="4">
    <source>
        <dbReference type="Google" id="ProtNLM"/>
    </source>
</evidence>
<proteinExistence type="predicted"/>
<evidence type="ECO:0000313" key="2">
    <source>
        <dbReference type="EMBL" id="PZV34826.1"/>
    </source>
</evidence>
<comment type="caution">
    <text evidence="2">The sequence shown here is derived from an EMBL/GenBank/DDBJ whole genome shotgun (WGS) entry which is preliminary data.</text>
</comment>
<keyword evidence="1" id="KW-1133">Transmembrane helix</keyword>
<keyword evidence="1" id="KW-0812">Transmembrane</keyword>
<evidence type="ECO:0000256" key="1">
    <source>
        <dbReference type="SAM" id="Phobius"/>
    </source>
</evidence>
<dbReference type="OrthoDB" id="8115659at2"/>
<dbReference type="Proteomes" id="UP000248616">
    <property type="component" value="Unassembled WGS sequence"/>
</dbReference>
<reference evidence="3" key="1">
    <citation type="submission" date="2017-03" db="EMBL/GenBank/DDBJ databases">
        <authorList>
            <person name="Safronova V.I."/>
            <person name="Sazanova A.L."/>
            <person name="Chirak E.R."/>
        </authorList>
    </citation>
    <scope>NUCLEOTIDE SEQUENCE [LARGE SCALE GENOMIC DNA]</scope>
    <source>
        <strain evidence="3">Ach-343</strain>
    </source>
</reference>
<feature type="transmembrane region" description="Helical" evidence="1">
    <location>
        <begin position="87"/>
        <end position="109"/>
    </location>
</feature>
<feature type="transmembrane region" description="Helical" evidence="1">
    <location>
        <begin position="32"/>
        <end position="53"/>
    </location>
</feature>
<organism evidence="2 3">
    <name type="scientific">Mesorhizobium kowhaii</name>
    <dbReference type="NCBI Taxonomy" id="1300272"/>
    <lineage>
        <taxon>Bacteria</taxon>
        <taxon>Pseudomonadati</taxon>
        <taxon>Pseudomonadota</taxon>
        <taxon>Alphaproteobacteria</taxon>
        <taxon>Hyphomicrobiales</taxon>
        <taxon>Phyllobacteriaceae</taxon>
        <taxon>Mesorhizobium</taxon>
    </lineage>
</organism>